<keyword evidence="10 15" id="KW-0100">Branched-chain amino acid biosynthesis</keyword>
<feature type="binding site" evidence="15">
    <location>
        <position position="88"/>
    </location>
    <ligand>
        <name>Mg(2+)</name>
        <dbReference type="ChEBI" id="CHEBI:18420"/>
    </ligand>
</feature>
<keyword evidence="19" id="KW-1185">Reference proteome</keyword>
<dbReference type="GO" id="GO:0051537">
    <property type="term" value="F:2 iron, 2 sulfur cluster binding"/>
    <property type="evidence" value="ECO:0007669"/>
    <property type="project" value="UniProtKB-UniRule"/>
</dbReference>
<dbReference type="GO" id="GO:0000287">
    <property type="term" value="F:magnesium ion binding"/>
    <property type="evidence" value="ECO:0007669"/>
    <property type="project" value="UniProtKB-UniRule"/>
</dbReference>
<keyword evidence="8 15" id="KW-0411">Iron-sulfur</keyword>
<dbReference type="InterPro" id="IPR042096">
    <property type="entry name" value="Dihydro-acid_dehy_C"/>
</dbReference>
<dbReference type="InterPro" id="IPR020558">
    <property type="entry name" value="DiOHA_6PGluconate_deHydtase_CS"/>
</dbReference>
<evidence type="ECO:0000256" key="8">
    <source>
        <dbReference type="ARBA" id="ARBA00023014"/>
    </source>
</evidence>
<dbReference type="InterPro" id="IPR037237">
    <property type="entry name" value="IlvD/EDD_N"/>
</dbReference>
<comment type="similarity">
    <text evidence="2 15">Belongs to the IlvD/Edd family.</text>
</comment>
<dbReference type="RefSeq" id="WP_124998767.1">
    <property type="nucleotide sequence ID" value="NZ_RQXT01000012.1"/>
</dbReference>
<comment type="pathway">
    <text evidence="13 15">Amino-acid biosynthesis; L-isoleucine biosynthesis; L-isoleucine from 2-oxobutanoate: step 3/4.</text>
</comment>
<evidence type="ECO:0000256" key="10">
    <source>
        <dbReference type="ARBA" id="ARBA00023304"/>
    </source>
</evidence>
<organism evidence="18 19">
    <name type="scientific">Mesorhizobium tamadayense</name>
    <dbReference type="NCBI Taxonomy" id="425306"/>
    <lineage>
        <taxon>Bacteria</taxon>
        <taxon>Pseudomonadati</taxon>
        <taxon>Pseudomonadota</taxon>
        <taxon>Alphaproteobacteria</taxon>
        <taxon>Hyphomicrobiales</taxon>
        <taxon>Phyllobacteriaceae</taxon>
        <taxon>Mesorhizobium</taxon>
    </lineage>
</organism>
<keyword evidence="6 15" id="KW-0460">Magnesium</keyword>
<evidence type="ECO:0000256" key="15">
    <source>
        <dbReference type="HAMAP-Rule" id="MF_00012"/>
    </source>
</evidence>
<feature type="active site" description="Proton acceptor" evidence="15">
    <location>
        <position position="477"/>
    </location>
</feature>
<evidence type="ECO:0000256" key="11">
    <source>
        <dbReference type="ARBA" id="ARBA00029304"/>
    </source>
</evidence>
<name>A0A3P3FV77_9HYPH</name>
<dbReference type="HAMAP" id="MF_00012">
    <property type="entry name" value="IlvD"/>
    <property type="match status" value="1"/>
</dbReference>
<reference evidence="18 19" key="1">
    <citation type="submission" date="2018-11" db="EMBL/GenBank/DDBJ databases">
        <title>the genome of Mesorhizobium tamadayense DSM 28320.</title>
        <authorList>
            <person name="Gao J."/>
        </authorList>
    </citation>
    <scope>NUCLEOTIDE SEQUENCE [LARGE SCALE GENOMIC DNA]</scope>
    <source>
        <strain evidence="18 19">DSM 28320</strain>
    </source>
</reference>
<evidence type="ECO:0000256" key="7">
    <source>
        <dbReference type="ARBA" id="ARBA00023004"/>
    </source>
</evidence>
<sequence length="574" mass="60530">MDAKVISKAKLPSRHVTVGPARAPHRSYLYAMGLSAAEIAQPLVGVASCWNEAAPCNISLMRQAQVVKKGVAAANGTPREFCTITVTDGIAMGHQGMKSSLVSREVIADSVELTMRGHCYDALVGLAGCDKSLPGMMMAMVRLNVPSIFIYGGSILPGSYRGRQITVQDVFEAVGQHSVGTISDAELLEIEQAACPSAGSCGAQFTANTMATVAEAIGLALPYSCGAPAPYEMRDRFNFASGEKVMELIAKNIRPRDIVTRKALENAATVVSATGGSTNAALHLPAIAHEAGIKFDLFDVAAIFEKTPYIADLKPGGKYVAKDMFEAGGIPLLMKTLLDHGYLHGDCMTVTGRTLAENMEHVAWNDSQDVVRPANRPITKTGGVVGLKGNLAPEGAIVKVAGMSELKFSGPARCFDSEEECFEAVTQRNYREGEVLVIRYEGPRGGPGMREMLSTTAALYGQGMGGKVALITDGRFSGATRGFCIGHVGPEAAVGGPIGLLKDGDVISIDAVKGTIEVVLSDAELAARAKSWKARKTDYQSGAIWKYAQTVGSARDGAVTHPGGAKETHCYADI</sequence>
<comment type="catalytic activity">
    <reaction evidence="11">
        <text>(2R)-2,3-dihydroxy-3-methylbutanoate = 3-methyl-2-oxobutanoate + H2O</text>
        <dbReference type="Rhea" id="RHEA:24809"/>
        <dbReference type="ChEBI" id="CHEBI:11851"/>
        <dbReference type="ChEBI" id="CHEBI:15377"/>
        <dbReference type="ChEBI" id="CHEBI:49072"/>
        <dbReference type="EC" id="4.2.1.9"/>
    </reaction>
    <physiologicalReaction direction="left-to-right" evidence="11">
        <dbReference type="Rhea" id="RHEA:24810"/>
    </physiologicalReaction>
</comment>
<evidence type="ECO:0000256" key="9">
    <source>
        <dbReference type="ARBA" id="ARBA00023239"/>
    </source>
</evidence>
<protein>
    <recommendedName>
        <fullName evidence="14 15">Dihydroxy-acid dehydratase</fullName>
        <shortName evidence="15">DAD</shortName>
        <ecNumber evidence="14 15">4.2.1.9</ecNumber>
    </recommendedName>
</protein>
<evidence type="ECO:0000256" key="5">
    <source>
        <dbReference type="ARBA" id="ARBA00022723"/>
    </source>
</evidence>
<comment type="cofactor">
    <cofactor evidence="15">
        <name>[2Fe-2S] cluster</name>
        <dbReference type="ChEBI" id="CHEBI:190135"/>
    </cofactor>
    <text evidence="15">Binds 1 [2Fe-2S] cluster per subunit. This cluster acts as a Lewis acid cofactor.</text>
</comment>
<keyword evidence="5 15" id="KW-0479">Metal-binding</keyword>
<evidence type="ECO:0000256" key="1">
    <source>
        <dbReference type="ARBA" id="ARBA00001946"/>
    </source>
</evidence>
<dbReference type="SUPFAM" id="SSF143975">
    <property type="entry name" value="IlvD/EDD N-terminal domain-like"/>
    <property type="match status" value="1"/>
</dbReference>
<feature type="binding site" evidence="15">
    <location>
        <position position="451"/>
    </location>
    <ligand>
        <name>Mg(2+)</name>
        <dbReference type="ChEBI" id="CHEBI:18420"/>
    </ligand>
</feature>
<dbReference type="NCBIfam" id="TIGR00110">
    <property type="entry name" value="ilvD"/>
    <property type="match status" value="1"/>
</dbReference>
<evidence type="ECO:0000313" key="18">
    <source>
        <dbReference type="EMBL" id="RRI02367.1"/>
    </source>
</evidence>
<dbReference type="GO" id="GO:0004160">
    <property type="term" value="F:dihydroxy-acid dehydratase activity"/>
    <property type="evidence" value="ECO:0007669"/>
    <property type="project" value="UniProtKB-UniRule"/>
</dbReference>
<evidence type="ECO:0000256" key="12">
    <source>
        <dbReference type="ARBA" id="ARBA00029436"/>
    </source>
</evidence>
<dbReference type="GO" id="GO:0009099">
    <property type="term" value="P:L-valine biosynthetic process"/>
    <property type="evidence" value="ECO:0007669"/>
    <property type="project" value="UniProtKB-UniRule"/>
</dbReference>
<keyword evidence="7 15" id="KW-0408">Iron</keyword>
<dbReference type="NCBIfam" id="NF002068">
    <property type="entry name" value="PRK00911.1"/>
    <property type="match status" value="1"/>
</dbReference>
<comment type="caution">
    <text evidence="18">The sequence shown here is derived from an EMBL/GenBank/DDBJ whole genome shotgun (WGS) entry which is preliminary data.</text>
</comment>
<evidence type="ECO:0000256" key="14">
    <source>
        <dbReference type="ARBA" id="ARBA00029490"/>
    </source>
</evidence>
<dbReference type="UniPathway" id="UPA00049">
    <property type="reaction ID" value="UER00061"/>
</dbReference>
<dbReference type="InterPro" id="IPR050165">
    <property type="entry name" value="DHAD_IlvD/Edd"/>
</dbReference>
<evidence type="ECO:0000259" key="16">
    <source>
        <dbReference type="Pfam" id="PF00920"/>
    </source>
</evidence>
<feature type="binding site" description="via carbamate group" evidence="15">
    <location>
        <position position="131"/>
    </location>
    <ligand>
        <name>Mg(2+)</name>
        <dbReference type="ChEBI" id="CHEBI:18420"/>
    </ligand>
</feature>
<dbReference type="PANTHER" id="PTHR21000">
    <property type="entry name" value="DIHYDROXY-ACID DEHYDRATASE DAD"/>
    <property type="match status" value="1"/>
</dbReference>
<dbReference type="EC" id="4.2.1.9" evidence="14 15"/>
<dbReference type="PROSITE" id="PS00886">
    <property type="entry name" value="ILVD_EDD_1"/>
    <property type="match status" value="1"/>
</dbReference>
<evidence type="ECO:0000259" key="17">
    <source>
        <dbReference type="Pfam" id="PF24877"/>
    </source>
</evidence>
<evidence type="ECO:0000256" key="4">
    <source>
        <dbReference type="ARBA" id="ARBA00022714"/>
    </source>
</evidence>
<feature type="binding site" evidence="15">
    <location>
        <position position="130"/>
    </location>
    <ligand>
        <name>Mg(2+)</name>
        <dbReference type="ChEBI" id="CHEBI:18420"/>
    </ligand>
</feature>
<accession>A0A3P3FV77</accession>
<feature type="modified residue" description="N6-carboxylysine" evidence="15">
    <location>
        <position position="131"/>
    </location>
</feature>
<comment type="catalytic activity">
    <reaction evidence="15">
        <text>(2R,3R)-2,3-dihydroxy-3-methylpentanoate = (S)-3-methyl-2-oxopentanoate + H2O</text>
        <dbReference type="Rhea" id="RHEA:27694"/>
        <dbReference type="ChEBI" id="CHEBI:15377"/>
        <dbReference type="ChEBI" id="CHEBI:35146"/>
        <dbReference type="ChEBI" id="CHEBI:49258"/>
        <dbReference type="EC" id="4.2.1.9"/>
    </reaction>
</comment>
<dbReference type="SUPFAM" id="SSF52016">
    <property type="entry name" value="LeuD/IlvD-like"/>
    <property type="match status" value="1"/>
</dbReference>
<comment type="subunit">
    <text evidence="15">Homodimer.</text>
</comment>
<comment type="function">
    <text evidence="15">Functions in the biosynthesis of branched-chain amino acids. Catalyzes the dehydration of (2R,3R)-2,3-dihydroxy-3-methylpentanoate (2,3-dihydroxy-3-methylvalerate) into 2-oxo-3-methylpentanoate (2-oxo-3-methylvalerate) and of (2R)-2,3-dihydroxy-3-methylbutanoate (2,3-dihydroxyisovalerate) into 2-oxo-3-methylbutanoate (2-oxoisovalerate), the penultimate precursor to L-isoleucine and L-valine, respectively.</text>
</comment>
<feature type="domain" description="Dihydroxy-acid/6-phosphogluconate dehydratase C-terminal" evidence="17">
    <location>
        <begin position="369"/>
        <end position="558"/>
    </location>
</feature>
<dbReference type="InterPro" id="IPR000581">
    <property type="entry name" value="ILV_EDD_N"/>
</dbReference>
<evidence type="ECO:0000256" key="13">
    <source>
        <dbReference type="ARBA" id="ARBA00029437"/>
    </source>
</evidence>
<dbReference type="Pfam" id="PF00920">
    <property type="entry name" value="ILVD_EDD_N"/>
    <property type="match status" value="1"/>
</dbReference>
<keyword evidence="3 15" id="KW-0028">Amino-acid biosynthesis</keyword>
<proteinExistence type="inferred from homology"/>
<keyword evidence="9 15" id="KW-0456">Lyase</keyword>
<dbReference type="AlphaFoldDB" id="A0A3P3FV77"/>
<feature type="domain" description="Dihydroxy-acid/6-phosphogluconate dehydratase N-terminal" evidence="16">
    <location>
        <begin position="41"/>
        <end position="358"/>
    </location>
</feature>
<dbReference type="Pfam" id="PF24877">
    <property type="entry name" value="ILV_EDD_C"/>
    <property type="match status" value="1"/>
</dbReference>
<keyword evidence="4 15" id="KW-0001">2Fe-2S</keyword>
<evidence type="ECO:0000313" key="19">
    <source>
        <dbReference type="Proteomes" id="UP000273786"/>
    </source>
</evidence>
<dbReference type="GO" id="GO:0009097">
    <property type="term" value="P:isoleucine biosynthetic process"/>
    <property type="evidence" value="ECO:0007669"/>
    <property type="project" value="UniProtKB-UniRule"/>
</dbReference>
<dbReference type="OrthoDB" id="9807077at2"/>
<evidence type="ECO:0000256" key="3">
    <source>
        <dbReference type="ARBA" id="ARBA00022605"/>
    </source>
</evidence>
<dbReference type="InterPro" id="IPR056740">
    <property type="entry name" value="ILV_EDD_C"/>
</dbReference>
<evidence type="ECO:0000256" key="6">
    <source>
        <dbReference type="ARBA" id="ARBA00022842"/>
    </source>
</evidence>
<comment type="cofactor">
    <cofactor evidence="1 15">
        <name>Mg(2+)</name>
        <dbReference type="ChEBI" id="CHEBI:18420"/>
    </cofactor>
</comment>
<feature type="binding site" evidence="15">
    <location>
        <position position="56"/>
    </location>
    <ligand>
        <name>[2Fe-2S] cluster</name>
        <dbReference type="ChEBI" id="CHEBI:190135"/>
    </ligand>
</feature>
<dbReference type="FunFam" id="3.50.30.80:FF:000001">
    <property type="entry name" value="Dihydroxy-acid dehydratase"/>
    <property type="match status" value="1"/>
</dbReference>
<dbReference type="PANTHER" id="PTHR21000:SF5">
    <property type="entry name" value="DIHYDROXY-ACID DEHYDRATASE, MITOCHONDRIAL"/>
    <property type="match status" value="1"/>
</dbReference>
<evidence type="ECO:0000256" key="2">
    <source>
        <dbReference type="ARBA" id="ARBA00006486"/>
    </source>
</evidence>
<dbReference type="InterPro" id="IPR004404">
    <property type="entry name" value="DihydroxyA_deHydtase"/>
</dbReference>
<dbReference type="PROSITE" id="PS00887">
    <property type="entry name" value="ILVD_EDD_2"/>
    <property type="match status" value="1"/>
</dbReference>
<comment type="caution">
    <text evidence="15">Lacks conserved residue(s) required for the propagation of feature annotation.</text>
</comment>
<dbReference type="UniPathway" id="UPA00047">
    <property type="reaction ID" value="UER00057"/>
</dbReference>
<dbReference type="EMBL" id="RQXT01000012">
    <property type="protein sequence ID" value="RRI02367.1"/>
    <property type="molecule type" value="Genomic_DNA"/>
</dbReference>
<gene>
    <name evidence="15 18" type="primary">ilvD</name>
    <name evidence="18" type="ORF">EH240_12975</name>
</gene>
<dbReference type="Gene3D" id="3.50.30.80">
    <property type="entry name" value="IlvD/EDD C-terminal domain-like"/>
    <property type="match status" value="1"/>
</dbReference>
<comment type="pathway">
    <text evidence="12 15">Amino-acid biosynthesis; L-valine biosynthesis; L-valine from pyruvate: step 3/4.</text>
</comment>
<dbReference type="Proteomes" id="UP000273786">
    <property type="component" value="Unassembled WGS sequence"/>
</dbReference>